<evidence type="ECO:0000256" key="3">
    <source>
        <dbReference type="ARBA" id="ARBA00023315"/>
    </source>
</evidence>
<name>A0A6M2BUT8_9GAMM</name>
<dbReference type="AlphaFoldDB" id="A0A6M2BUT8"/>
<gene>
    <name evidence="5" type="ORF">G7Y85_15250</name>
</gene>
<dbReference type="Proteomes" id="UP000472676">
    <property type="component" value="Unassembled WGS sequence"/>
</dbReference>
<comment type="similarity">
    <text evidence="1">Belongs to the acetyltransferase family.</text>
</comment>
<dbReference type="Pfam" id="PF00583">
    <property type="entry name" value="Acetyltransf_1"/>
    <property type="match status" value="1"/>
</dbReference>
<dbReference type="InterPro" id="IPR016181">
    <property type="entry name" value="Acyl_CoA_acyltransferase"/>
</dbReference>
<dbReference type="PANTHER" id="PTHR10545:SF29">
    <property type="entry name" value="GH14572P-RELATED"/>
    <property type="match status" value="1"/>
</dbReference>
<dbReference type="SUPFAM" id="SSF55729">
    <property type="entry name" value="Acyl-CoA N-acyltransferases (Nat)"/>
    <property type="match status" value="1"/>
</dbReference>
<dbReference type="RefSeq" id="WP_166259051.1">
    <property type="nucleotide sequence ID" value="NZ_JAAMOW010000008.1"/>
</dbReference>
<dbReference type="EMBL" id="JAAMOW010000008">
    <property type="protein sequence ID" value="NGY06130.1"/>
    <property type="molecule type" value="Genomic_DNA"/>
</dbReference>
<dbReference type="FunFam" id="3.40.630.30:FF:000064">
    <property type="entry name" value="GNAT family acetyltransferase"/>
    <property type="match status" value="1"/>
</dbReference>
<keyword evidence="3" id="KW-0012">Acyltransferase</keyword>
<keyword evidence="6" id="KW-1185">Reference proteome</keyword>
<reference evidence="5 6" key="1">
    <citation type="journal article" date="2014" name="Int. J. Syst. Evol. Microbiol.">
        <title>Solimonas terrae sp. nov., isolated from soil.</title>
        <authorList>
            <person name="Kim S.J."/>
            <person name="Moon J.Y."/>
            <person name="Weon H.Y."/>
            <person name="Ahn J.H."/>
            <person name="Chen W.M."/>
            <person name="Kwon S.W."/>
        </authorList>
    </citation>
    <scope>NUCLEOTIDE SEQUENCE [LARGE SCALE GENOMIC DNA]</scope>
    <source>
        <strain evidence="5 6">KIS83-12</strain>
    </source>
</reference>
<accession>A0A6M2BUT8</accession>
<proteinExistence type="inferred from homology"/>
<evidence type="ECO:0000256" key="2">
    <source>
        <dbReference type="ARBA" id="ARBA00022679"/>
    </source>
</evidence>
<evidence type="ECO:0000256" key="1">
    <source>
        <dbReference type="ARBA" id="ARBA00008694"/>
    </source>
</evidence>
<sequence length="161" mass="17677">MADITIRAATRDDVPLLLALVRALADYEKLAHEVVATEASLREHLFGARPYAEALIAETGGTGVGFALFFHNFSSFLGRPGIYLEDLFVRSEHRGAGIGKRLLKAVARIGVERGCGRYEWTVLDWNEPAIRFYESLGAEMKREWIINRVSGTALQALAGGG</sequence>
<organism evidence="5 6">
    <name type="scientific">Solimonas terrae</name>
    <dbReference type="NCBI Taxonomy" id="1396819"/>
    <lineage>
        <taxon>Bacteria</taxon>
        <taxon>Pseudomonadati</taxon>
        <taxon>Pseudomonadota</taxon>
        <taxon>Gammaproteobacteria</taxon>
        <taxon>Nevskiales</taxon>
        <taxon>Nevskiaceae</taxon>
        <taxon>Solimonas</taxon>
    </lineage>
</organism>
<comment type="caution">
    <text evidence="5">The sequence shown here is derived from an EMBL/GenBank/DDBJ whole genome shotgun (WGS) entry which is preliminary data.</text>
</comment>
<protein>
    <submittedName>
        <fullName evidence="5">GNAT family N-acetyltransferase</fullName>
    </submittedName>
</protein>
<evidence type="ECO:0000259" key="4">
    <source>
        <dbReference type="PROSITE" id="PS51186"/>
    </source>
</evidence>
<keyword evidence="2 5" id="KW-0808">Transferase</keyword>
<dbReference type="PROSITE" id="PS51186">
    <property type="entry name" value="GNAT"/>
    <property type="match status" value="1"/>
</dbReference>
<feature type="domain" description="N-acetyltransferase" evidence="4">
    <location>
        <begin position="4"/>
        <end position="159"/>
    </location>
</feature>
<dbReference type="GO" id="GO:0008080">
    <property type="term" value="F:N-acetyltransferase activity"/>
    <property type="evidence" value="ECO:0007669"/>
    <property type="project" value="UniProtKB-ARBA"/>
</dbReference>
<evidence type="ECO:0000313" key="5">
    <source>
        <dbReference type="EMBL" id="NGY06130.1"/>
    </source>
</evidence>
<evidence type="ECO:0000313" key="6">
    <source>
        <dbReference type="Proteomes" id="UP000472676"/>
    </source>
</evidence>
<dbReference type="InterPro" id="IPR051016">
    <property type="entry name" value="Diverse_Substrate_AcTransf"/>
</dbReference>
<dbReference type="Gene3D" id="3.40.630.30">
    <property type="match status" value="1"/>
</dbReference>
<dbReference type="CDD" id="cd04301">
    <property type="entry name" value="NAT_SF"/>
    <property type="match status" value="1"/>
</dbReference>
<dbReference type="InterPro" id="IPR000182">
    <property type="entry name" value="GNAT_dom"/>
</dbReference>
<dbReference type="PANTHER" id="PTHR10545">
    <property type="entry name" value="DIAMINE N-ACETYLTRANSFERASE"/>
    <property type="match status" value="1"/>
</dbReference>